<dbReference type="RefSeq" id="WP_184009941.1">
    <property type="nucleotide sequence ID" value="NZ_JACIJS010000004.1"/>
</dbReference>
<proteinExistence type="predicted"/>
<dbReference type="AlphaFoldDB" id="A0A840WW20"/>
<dbReference type="Proteomes" id="UP000553766">
    <property type="component" value="Unassembled WGS sequence"/>
</dbReference>
<dbReference type="EMBL" id="JACIJS010000004">
    <property type="protein sequence ID" value="MBB5515380.1"/>
    <property type="molecule type" value="Genomic_DNA"/>
</dbReference>
<accession>A0A840WW20</accession>
<name>A0A840WW20_9RHOB</name>
<gene>
    <name evidence="1" type="ORF">FHS89_001392</name>
</gene>
<evidence type="ECO:0000313" key="1">
    <source>
        <dbReference type="EMBL" id="MBB5515380.1"/>
    </source>
</evidence>
<organism evidence="1 2">
    <name type="scientific">Rubricella aquisinus</name>
    <dbReference type="NCBI Taxonomy" id="2028108"/>
    <lineage>
        <taxon>Bacteria</taxon>
        <taxon>Pseudomonadati</taxon>
        <taxon>Pseudomonadota</taxon>
        <taxon>Alphaproteobacteria</taxon>
        <taxon>Rhodobacterales</taxon>
        <taxon>Paracoccaceae</taxon>
        <taxon>Rubricella</taxon>
    </lineage>
</organism>
<protein>
    <submittedName>
        <fullName evidence="1">Uncharacterized protein</fullName>
    </submittedName>
</protein>
<reference evidence="1 2" key="1">
    <citation type="submission" date="2020-08" db="EMBL/GenBank/DDBJ databases">
        <title>Genomic Encyclopedia of Type Strains, Phase IV (KMG-IV): sequencing the most valuable type-strain genomes for metagenomic binning, comparative biology and taxonomic classification.</title>
        <authorList>
            <person name="Goeker M."/>
        </authorList>
    </citation>
    <scope>NUCLEOTIDE SEQUENCE [LARGE SCALE GENOMIC DNA]</scope>
    <source>
        <strain evidence="1 2">DSM 103377</strain>
    </source>
</reference>
<keyword evidence="2" id="KW-1185">Reference proteome</keyword>
<comment type="caution">
    <text evidence="1">The sequence shown here is derived from an EMBL/GenBank/DDBJ whole genome shotgun (WGS) entry which is preliminary data.</text>
</comment>
<evidence type="ECO:0000313" key="2">
    <source>
        <dbReference type="Proteomes" id="UP000553766"/>
    </source>
</evidence>
<sequence length="87" mass="8548">MTMTPGSAHDAVAGLTLAEQALLAAELGGALADPASATDTALAVPFPTQMGPFCGHAPRDTALAGPAITLMFGPVCGRAPSDSTRAV</sequence>